<dbReference type="Pfam" id="PF12770">
    <property type="entry name" value="CHAT"/>
    <property type="match status" value="1"/>
</dbReference>
<dbReference type="Pfam" id="PF24096">
    <property type="entry name" value="DUF7379"/>
    <property type="match status" value="1"/>
</dbReference>
<evidence type="ECO:0000313" key="3">
    <source>
        <dbReference type="EMBL" id="TXH82225.1"/>
    </source>
</evidence>
<dbReference type="InterPro" id="IPR055803">
    <property type="entry name" value="DUF7379"/>
</dbReference>
<proteinExistence type="predicted"/>
<dbReference type="InterPro" id="IPR029058">
    <property type="entry name" value="AB_hydrolase_fold"/>
</dbReference>
<evidence type="ECO:0000259" key="2">
    <source>
        <dbReference type="Pfam" id="PF24096"/>
    </source>
</evidence>
<dbReference type="SUPFAM" id="SSF53474">
    <property type="entry name" value="alpha/beta-Hydrolases"/>
    <property type="match status" value="1"/>
</dbReference>
<dbReference type="EMBL" id="SSFD01000250">
    <property type="protein sequence ID" value="TXH82225.1"/>
    <property type="molecule type" value="Genomic_DNA"/>
</dbReference>
<protein>
    <submittedName>
        <fullName evidence="3">CHAT domain-containing protein</fullName>
    </submittedName>
</protein>
<dbReference type="Proteomes" id="UP000321192">
    <property type="component" value="Unassembled WGS sequence"/>
</dbReference>
<name>A0A5C7SH10_THASP</name>
<feature type="domain" description="DUF7379" evidence="2">
    <location>
        <begin position="187"/>
        <end position="275"/>
    </location>
</feature>
<dbReference type="InterPro" id="IPR024983">
    <property type="entry name" value="CHAT_dom"/>
</dbReference>
<reference evidence="3 4" key="1">
    <citation type="submission" date="2018-09" db="EMBL/GenBank/DDBJ databases">
        <title>Metagenome Assembled Genomes from an Advanced Water Purification Facility.</title>
        <authorList>
            <person name="Stamps B.W."/>
            <person name="Spear J.R."/>
        </authorList>
    </citation>
    <scope>NUCLEOTIDE SEQUENCE [LARGE SCALE GENOMIC DNA]</scope>
    <source>
        <strain evidence="3">Bin_27_1</strain>
    </source>
</reference>
<organism evidence="3 4">
    <name type="scientific">Thauera aminoaromatica</name>
    <dbReference type="NCBI Taxonomy" id="164330"/>
    <lineage>
        <taxon>Bacteria</taxon>
        <taxon>Pseudomonadati</taxon>
        <taxon>Pseudomonadota</taxon>
        <taxon>Betaproteobacteria</taxon>
        <taxon>Rhodocyclales</taxon>
        <taxon>Zoogloeaceae</taxon>
        <taxon>Thauera</taxon>
    </lineage>
</organism>
<comment type="caution">
    <text evidence="3">The sequence shown here is derived from an EMBL/GenBank/DDBJ whole genome shotgun (WGS) entry which is preliminary data.</text>
</comment>
<dbReference type="PANTHER" id="PTHR37946:SF1">
    <property type="entry name" value="SLL1969 PROTEIN"/>
    <property type="match status" value="1"/>
</dbReference>
<dbReference type="Gene3D" id="3.40.50.1820">
    <property type="entry name" value="alpha/beta hydrolase"/>
    <property type="match status" value="1"/>
</dbReference>
<dbReference type="PANTHER" id="PTHR37946">
    <property type="entry name" value="SLL1969 PROTEIN"/>
    <property type="match status" value="1"/>
</dbReference>
<evidence type="ECO:0000259" key="1">
    <source>
        <dbReference type="Pfam" id="PF12770"/>
    </source>
</evidence>
<dbReference type="Pfam" id="PF20308">
    <property type="entry name" value="TPR-S"/>
    <property type="match status" value="1"/>
</dbReference>
<accession>A0A5C7SH10</accession>
<feature type="domain" description="CHAT" evidence="1">
    <location>
        <begin position="1220"/>
        <end position="1523"/>
    </location>
</feature>
<dbReference type="InterPro" id="IPR046880">
    <property type="entry name" value="TPR-S"/>
</dbReference>
<sequence>MSNQPKVTIVRIPGRVRPDEPLRLASWIGGDSPLFAGVAPARSFRLGATGSRGTAEDTVAEAIPEDALVEIEFEGGACFWTVGADLRKRLQEAGGASARGGSGADDGAWDLPSSIAAPVTGTRGLAGKLTIRALRWMGFDPVKAGLDKIVDLAETRSVPREGVFLVGDDGIRGEPLKTPIPDGERTLILLHGTASNTRGSFSKLWLRQPKQWARLRACYGERIFALEHCTLTRSPIENALKLARLLPRSGSLRLLSHSRGGLVGELLALDPARVDRAGITAVLAAAQRENPPAAEALMQQEAQLFALLRELEARPALQIERFVRVACPVIGTSLAGEKLDQWFSLLVLAAIADEMRRSNSRGMITSGLASLASHGLDMLAETAAAIIGSRKRADQLPGLEAQMPGSALVRILNGNPGRGELFVVAGDAAPREQDWLAELRFCLIDRYFEQDHDLVVDTRAMLDGPDRPVRKVFFRAGPTVNHFSYFGNEDSAAAVAAALTDAVDTATLFHDYAGEWPLPAETARGLFAPRALADPPLQGARGIVVLVPGLCGSELQVAGREVWASVPALACGGFRKTLRIDNPAVEPGDPLAGSYLALANALRSSGYVVRMHGYDWRKSVVDSIKGLGDTLSTALGDATAGKLPVHAIVHSMGGVLIRAAFAQDRGLWKRWKEQPRPEARVIMLGTPNQGSHAVTLLLTKRDEFFAKLAMLDLHNSERELLEIAQHFPGVLELLPNAADENGEEIRLPATWQRYCTADGQRWPVPPEAALTQSGELWRTLLAGDPLIDDERLIYVAGTAKETPRLAEIAEDGRFRLLKTADGDGRVTWASGIPAKCREGGRLYYMNAVHGDMPAHTPAFPALQELLEKGETGRSALTRKPVPIQARGAVEAPGEYAPVSPAMLSHYPTRSDLLAAATGATLRAPRTEREEEMRTRVRVIHGDLIFVDAPVLVGHIQGTNNLEQAEYILDRALNGRMQNRLDAGIYAGPLGSYALFPPQPEERFAAGAIVIGIGRVGELSPGSLCDGVARALVAYAITRHEERKRTHDRQAATAGKPLQLPVCALLIGAAIGELSLRDSVTAILRGHRKARERLADAKLDDRIELTQLDFVELLEDRAIQALNAARDAVTLDGELRRHFCIEDTLAKNEGGRQRAYAELGEDAWTRIAISAVRIADGSGTQLLFNVHGDLARTEQLYNGIALGSIERFTRQLIDTESDNEEVGRTLFELLLPNWLKDQAPDRRRAQLIIDSAVAGIPWELLRDRMEDDRSDRGGAPLSVRSGLVRQLSTGRFRQRIQRADGFHALVVGDPDLGRLGDYFPQLAGAREEAAEVAQLLKDGGFDTPPALLGGSAEQIQIALYQRDWRILHLSGHGIYRETLPTIDADHSAKPADEAVTATGMLIGENSVLTTAHIEQMRVVPDFVFINCCSLGRIEAERAMLGENRPGNPMLAANLATQLIEMGVRGVIAAGWRVLDDAAKLFASTFYEAFLAGETFGEAVLAARRATFDRFPTTNTWGAYQCYGDPSLLLRRPPSSHERRRHAARYDFVAPREVIAELERLTQQSRYQAMESADDRKRREERIDALARLCERRGWSGHGDIQEAFGQLWAEFGDHDRAIACYRAAQGAGDGSASMKATEQLINMLARRGSGLLAAGGPEAMAKGKTLLGEAEQLITGVLAVAPNAERHCLLGSIWKRKLKLTADNQLDAALKSMAQAYRNAENCALEAGGRLYYPALSVLHADLLRQLLGTLTPDEGKAARQRIAAVRKEIEDPAFQARDFWDRVAPLDLALSEALFDTACEENADRQANDASFSKAQEEYQALLAYSSRRERESVVGTLDALKTFLERLPAQRKGAHFARARELVGRLNTLADALRKLL</sequence>
<evidence type="ECO:0000313" key="4">
    <source>
        <dbReference type="Proteomes" id="UP000321192"/>
    </source>
</evidence>
<dbReference type="RefSeq" id="WP_040828777.1">
    <property type="nucleotide sequence ID" value="NZ_JAKLLK010000002.1"/>
</dbReference>
<gene>
    <name evidence="3" type="ORF">E6Q80_15825</name>
</gene>